<feature type="coiled-coil region" evidence="1">
    <location>
        <begin position="82"/>
        <end position="109"/>
    </location>
</feature>
<gene>
    <name evidence="3" type="ORF">Tci_492857</name>
</gene>
<feature type="non-terminal residue" evidence="3">
    <location>
        <position position="1"/>
    </location>
</feature>
<evidence type="ECO:0000256" key="1">
    <source>
        <dbReference type="SAM" id="Coils"/>
    </source>
</evidence>
<proteinExistence type="predicted"/>
<protein>
    <submittedName>
        <fullName evidence="3">Uncharacterized protein</fullName>
    </submittedName>
</protein>
<evidence type="ECO:0000256" key="2">
    <source>
        <dbReference type="SAM" id="MobiDB-lite"/>
    </source>
</evidence>
<comment type="caution">
    <text evidence="3">The sequence shown here is derived from an EMBL/GenBank/DDBJ whole genome shotgun (WGS) entry which is preliminary data.</text>
</comment>
<feature type="compositionally biased region" description="Polar residues" evidence="2">
    <location>
        <begin position="235"/>
        <end position="244"/>
    </location>
</feature>
<reference evidence="3" key="1">
    <citation type="journal article" date="2019" name="Sci. Rep.">
        <title>Draft genome of Tanacetum cinerariifolium, the natural source of mosquito coil.</title>
        <authorList>
            <person name="Yamashiro T."/>
            <person name="Shiraishi A."/>
            <person name="Satake H."/>
            <person name="Nakayama K."/>
        </authorList>
    </citation>
    <scope>NUCLEOTIDE SEQUENCE</scope>
</reference>
<feature type="compositionally biased region" description="Basic and acidic residues" evidence="2">
    <location>
        <begin position="252"/>
        <end position="267"/>
    </location>
</feature>
<evidence type="ECO:0000313" key="3">
    <source>
        <dbReference type="EMBL" id="GEZ20884.1"/>
    </source>
</evidence>
<sequence length="267" mass="28878">GTAKVITINGEEQIQSLVDKKKVIITEISVRSDLHLEDAEDENVTTTSSDLILSGEDRLKLTELIKLCTQLQSRVLALETTKANQSLEIRSLKRRVKKLEKKASKKSHKLKRLYKIGSSTRVESSEDAGVALVDKTQGRNDQDMFDTSILDDEEVVAEKEASTADPVPTTGEVVTTAGVKLTTATAGEVVTTAGVKVSTAAITSQITMNEIILAKALIDIKTSKPKAKGIVMQEPSETATPTTIDSSQQSSKTKDKGKAKMIEPKNL</sequence>
<dbReference type="AlphaFoldDB" id="A0A699I4R8"/>
<feature type="region of interest" description="Disordered" evidence="2">
    <location>
        <begin position="228"/>
        <end position="267"/>
    </location>
</feature>
<name>A0A699I4R8_TANCI</name>
<dbReference type="EMBL" id="BKCJ010252536">
    <property type="protein sequence ID" value="GEZ20884.1"/>
    <property type="molecule type" value="Genomic_DNA"/>
</dbReference>
<keyword evidence="1" id="KW-0175">Coiled coil</keyword>
<organism evidence="3">
    <name type="scientific">Tanacetum cinerariifolium</name>
    <name type="common">Dalmatian daisy</name>
    <name type="synonym">Chrysanthemum cinerariifolium</name>
    <dbReference type="NCBI Taxonomy" id="118510"/>
    <lineage>
        <taxon>Eukaryota</taxon>
        <taxon>Viridiplantae</taxon>
        <taxon>Streptophyta</taxon>
        <taxon>Embryophyta</taxon>
        <taxon>Tracheophyta</taxon>
        <taxon>Spermatophyta</taxon>
        <taxon>Magnoliopsida</taxon>
        <taxon>eudicotyledons</taxon>
        <taxon>Gunneridae</taxon>
        <taxon>Pentapetalae</taxon>
        <taxon>asterids</taxon>
        <taxon>campanulids</taxon>
        <taxon>Asterales</taxon>
        <taxon>Asteraceae</taxon>
        <taxon>Asteroideae</taxon>
        <taxon>Anthemideae</taxon>
        <taxon>Anthemidinae</taxon>
        <taxon>Tanacetum</taxon>
    </lineage>
</organism>
<accession>A0A699I4R8</accession>